<dbReference type="EMBL" id="MT144589">
    <property type="protein sequence ID" value="QJH93549.1"/>
    <property type="molecule type" value="Genomic_DNA"/>
</dbReference>
<feature type="transmembrane region" description="Helical" evidence="1">
    <location>
        <begin position="6"/>
        <end position="27"/>
    </location>
</feature>
<keyword evidence="1" id="KW-0812">Transmembrane</keyword>
<protein>
    <submittedName>
        <fullName evidence="2">Uncharacterized protein</fullName>
    </submittedName>
</protein>
<organism evidence="2">
    <name type="scientific">viral metagenome</name>
    <dbReference type="NCBI Taxonomy" id="1070528"/>
    <lineage>
        <taxon>unclassified sequences</taxon>
        <taxon>metagenomes</taxon>
        <taxon>organismal metagenomes</taxon>
    </lineage>
</organism>
<evidence type="ECO:0000313" key="4">
    <source>
        <dbReference type="EMBL" id="QJH93549.1"/>
    </source>
</evidence>
<proteinExistence type="predicted"/>
<evidence type="ECO:0000313" key="5">
    <source>
        <dbReference type="EMBL" id="QJI04569.1"/>
    </source>
</evidence>
<evidence type="ECO:0000313" key="2">
    <source>
        <dbReference type="EMBL" id="QJA44109.1"/>
    </source>
</evidence>
<dbReference type="EMBL" id="MT141577">
    <property type="protein sequence ID" value="QJA67919.1"/>
    <property type="molecule type" value="Genomic_DNA"/>
</dbReference>
<gene>
    <name evidence="5" type="ORF">MM415A00093_0062</name>
    <name evidence="3" type="ORF">MM415B00143_0070</name>
    <name evidence="2" type="ORF">TM448A00087_0042</name>
    <name evidence="4" type="ORF">TM448B00099_0025</name>
</gene>
<dbReference type="EMBL" id="MT145187">
    <property type="protein sequence ID" value="QJI04569.1"/>
    <property type="molecule type" value="Genomic_DNA"/>
</dbReference>
<reference evidence="2" key="1">
    <citation type="submission" date="2020-03" db="EMBL/GenBank/DDBJ databases">
        <title>The deep terrestrial virosphere.</title>
        <authorList>
            <person name="Holmfeldt K."/>
            <person name="Nilsson E."/>
            <person name="Simone D."/>
            <person name="Lopez-Fernandez M."/>
            <person name="Wu X."/>
            <person name="de Brujin I."/>
            <person name="Lundin D."/>
            <person name="Andersson A."/>
            <person name="Bertilsson S."/>
            <person name="Dopson M."/>
        </authorList>
    </citation>
    <scope>NUCLEOTIDE SEQUENCE</scope>
    <source>
        <strain evidence="5">MM415A00093</strain>
        <strain evidence="3">MM415B00143</strain>
        <strain evidence="2">TM448A00087</strain>
        <strain evidence="4">TM448B00099</strain>
    </source>
</reference>
<evidence type="ECO:0000313" key="3">
    <source>
        <dbReference type="EMBL" id="QJA67919.1"/>
    </source>
</evidence>
<accession>A0A6H1Z9H5</accession>
<dbReference type="AlphaFoldDB" id="A0A6H1Z9H5"/>
<sequence>MAEDNYGAAILGISEVAKLLLVAYFSLSHQRNMTEEQIRAELEAERVKFKAQSASRLPEV</sequence>
<evidence type="ECO:0000256" key="1">
    <source>
        <dbReference type="SAM" id="Phobius"/>
    </source>
</evidence>
<name>A0A6H1Z9H5_9ZZZZ</name>
<dbReference type="EMBL" id="MT143973">
    <property type="protein sequence ID" value="QJA44109.1"/>
    <property type="molecule type" value="Genomic_DNA"/>
</dbReference>
<keyword evidence="1" id="KW-0472">Membrane</keyword>
<keyword evidence="1" id="KW-1133">Transmembrane helix</keyword>